<dbReference type="InterPro" id="IPR029063">
    <property type="entry name" value="SAM-dependent_MTases_sf"/>
</dbReference>
<keyword evidence="2" id="KW-0808">Transferase</keyword>
<dbReference type="GO" id="GO:0003723">
    <property type="term" value="F:RNA binding"/>
    <property type="evidence" value="ECO:0007669"/>
    <property type="project" value="InterPro"/>
</dbReference>
<evidence type="ECO:0000313" key="6">
    <source>
        <dbReference type="EMBL" id="KAA8491056.1"/>
    </source>
</evidence>
<evidence type="ECO:0000259" key="4">
    <source>
        <dbReference type="Pfam" id="PF01170"/>
    </source>
</evidence>
<dbReference type="EMBL" id="VRMN01000016">
    <property type="protein sequence ID" value="KAA8491056.1"/>
    <property type="molecule type" value="Genomic_DNA"/>
</dbReference>
<keyword evidence="2" id="KW-0489">Methyltransferase</keyword>
<dbReference type="GO" id="GO:0005737">
    <property type="term" value="C:cytoplasm"/>
    <property type="evidence" value="ECO:0007669"/>
    <property type="project" value="UniProtKB-SubCell"/>
</dbReference>
<dbReference type="Gene3D" id="3.40.50.150">
    <property type="entry name" value="Vaccinia Virus protein VP39"/>
    <property type="match status" value="1"/>
</dbReference>
<protein>
    <submittedName>
        <fullName evidence="6">THUMP domain-containing protein 3</fullName>
    </submittedName>
</protein>
<dbReference type="OrthoDB" id="47730at2759"/>
<dbReference type="Proteomes" id="UP000324585">
    <property type="component" value="Unassembled WGS sequence"/>
</dbReference>
<dbReference type="PANTHER" id="PTHR14911:SF13">
    <property type="entry name" value="TRNA (GUANINE(6)-N2)-METHYLTRANSFERASE THUMP3"/>
    <property type="match status" value="1"/>
</dbReference>
<dbReference type="Pfam" id="PF01170">
    <property type="entry name" value="UPF0020"/>
    <property type="match status" value="1"/>
</dbReference>
<evidence type="ECO:0000256" key="3">
    <source>
        <dbReference type="ARBA" id="ARBA00022694"/>
    </source>
</evidence>
<accession>A0A5J4YHX1</accession>
<dbReference type="InterPro" id="IPR000241">
    <property type="entry name" value="RlmKL-like_Mtase"/>
</dbReference>
<organism evidence="6 7">
    <name type="scientific">Porphyridium purpureum</name>
    <name type="common">Red alga</name>
    <name type="synonym">Porphyridium cruentum</name>
    <dbReference type="NCBI Taxonomy" id="35688"/>
    <lineage>
        <taxon>Eukaryota</taxon>
        <taxon>Rhodophyta</taxon>
        <taxon>Bangiophyceae</taxon>
        <taxon>Porphyridiales</taxon>
        <taxon>Porphyridiaceae</taxon>
        <taxon>Porphyridium</taxon>
    </lineage>
</organism>
<dbReference type="Pfam" id="PF02926">
    <property type="entry name" value="THUMP"/>
    <property type="match status" value="1"/>
</dbReference>
<reference evidence="7" key="1">
    <citation type="journal article" date="2019" name="Nat. Commun.">
        <title>Expansion of phycobilisome linker gene families in mesophilic red algae.</title>
        <authorList>
            <person name="Lee J."/>
            <person name="Kim D."/>
            <person name="Bhattacharya D."/>
            <person name="Yoon H.S."/>
        </authorList>
    </citation>
    <scope>NUCLEOTIDE SEQUENCE [LARGE SCALE GENOMIC DNA]</scope>
    <source>
        <strain evidence="7">CCMP 1328</strain>
    </source>
</reference>
<dbReference type="InterPro" id="IPR004114">
    <property type="entry name" value="THUMP_dom"/>
</dbReference>
<keyword evidence="7" id="KW-1185">Reference proteome</keyword>
<comment type="caution">
    <text evidence="6">The sequence shown here is derived from an EMBL/GenBank/DDBJ whole genome shotgun (WGS) entry which is preliminary data.</text>
</comment>
<dbReference type="OMA" id="VNAHINE"/>
<dbReference type="Gene3D" id="3.30.2130.30">
    <property type="match status" value="1"/>
</dbReference>
<gene>
    <name evidence="6" type="ORF">FVE85_4473</name>
</gene>
<dbReference type="GO" id="GO:0016423">
    <property type="term" value="F:tRNA (guanine) methyltransferase activity"/>
    <property type="evidence" value="ECO:0007669"/>
    <property type="project" value="TreeGrafter"/>
</dbReference>
<keyword evidence="3" id="KW-0819">tRNA processing</keyword>
<evidence type="ECO:0000256" key="1">
    <source>
        <dbReference type="ARBA" id="ARBA00004496"/>
    </source>
</evidence>
<dbReference type="PANTHER" id="PTHR14911">
    <property type="entry name" value="THUMP DOMAIN-CONTAINING"/>
    <property type="match status" value="1"/>
</dbReference>
<name>A0A5J4YHX1_PORPP</name>
<evidence type="ECO:0000313" key="7">
    <source>
        <dbReference type="Proteomes" id="UP000324585"/>
    </source>
</evidence>
<evidence type="ECO:0000259" key="5">
    <source>
        <dbReference type="Pfam" id="PF02926"/>
    </source>
</evidence>
<dbReference type="SUPFAM" id="SSF143437">
    <property type="entry name" value="THUMP domain-like"/>
    <property type="match status" value="1"/>
</dbReference>
<feature type="domain" description="THUMP" evidence="5">
    <location>
        <begin position="156"/>
        <end position="204"/>
    </location>
</feature>
<dbReference type="AlphaFoldDB" id="A0A5J4YHX1"/>
<sequence>MDDVNSSILVLCAGGLEWFVVELMLRDVTALSREQIRLLTDGIPGPGQAGVGKILVSFEPTRDVHAVVDILRLPYIIFVYVTVTVANDVDSTSAQDCADRITLSRLQAAELHWRRVNAHINEILDASEGPARGHDVLERRKEQQLPPQAVGQNAGATKFRCSCIRSGSHQFKSMDVARKVGAVADELMPHWQVDLTNFDLELVAIVSGKEPSDASSSWSKLVVGIAVPRHFDQTSKGAVLPKDQSSRADVLDSNGRPRSFALRLSHARLLVELACAVLGRVPTIVFDPFAGLSTITIDASKHSNHTFGLASDLDHQVLSAGALRATTCSTGFMIADILHLPLRRQIVEACIIEAPFGVRCGKSRDLEKLLVKGLDEVWSILDPHDSVCILLCTTRRLAAALNQSGKWTIAPAVDNDWRISALEVWTPGWIRINIGGLLVELLVFRPK</sequence>
<proteinExistence type="predicted"/>
<comment type="subcellular location">
    <subcellularLocation>
        <location evidence="1">Cytoplasm</location>
    </subcellularLocation>
</comment>
<evidence type="ECO:0000256" key="2">
    <source>
        <dbReference type="ARBA" id="ARBA00022603"/>
    </source>
</evidence>
<feature type="domain" description="Ribosomal RNA large subunit methyltransferase K/L-like methyltransferase" evidence="4">
    <location>
        <begin position="296"/>
        <end position="407"/>
    </location>
</feature>
<dbReference type="GO" id="GO:0030488">
    <property type="term" value="P:tRNA methylation"/>
    <property type="evidence" value="ECO:0007669"/>
    <property type="project" value="TreeGrafter"/>
</dbReference>
<dbReference type="GO" id="GO:0043527">
    <property type="term" value="C:tRNA methyltransferase complex"/>
    <property type="evidence" value="ECO:0007669"/>
    <property type="project" value="UniProtKB-ARBA"/>
</dbReference>